<dbReference type="Pfam" id="PF03799">
    <property type="entry name" value="FtsQ_DivIB_C"/>
    <property type="match status" value="1"/>
</dbReference>
<dbReference type="RefSeq" id="WP_014401870.1">
    <property type="nucleotide sequence ID" value="NC_017033.1"/>
</dbReference>
<evidence type="ECO:0000256" key="2">
    <source>
        <dbReference type="ARBA" id="ARBA00022475"/>
    </source>
</evidence>
<dbReference type="InterPro" id="IPR005548">
    <property type="entry name" value="Cell_div_FtsQ/DivIB_C"/>
</dbReference>
<sequence length="245" mass="27139">MKGAGRFFGWAVAIMLVVLPIVGVLQGWFASQHWPVTKLTVQAPFHEVTGPQLRAAVVPQLGKGFFALDLDQVQQAVAAIPWVQSVEARKRWPDSLLLRITEREPFAHWNEHQLISRKGQVFDGGQASVPDSLPQLAGPESQMSEVVAFYVSLQRAFAPSGLKISGVSLSQRGSWTVRTTSGARIEVGSREMARERLHRFLGVYPQLLDQHPEGLAYADLRYTNGFAVRWDTSRTAPSTQSTPHT</sequence>
<evidence type="ECO:0000256" key="7">
    <source>
        <dbReference type="ARBA" id="ARBA00023136"/>
    </source>
</evidence>
<reference evidence="11" key="1">
    <citation type="submission" date="2012-02" db="EMBL/GenBank/DDBJ databases">
        <title>The complete genome of Frateuria aurantia DSM 6220.</title>
        <authorList>
            <consortium name="US DOE Joint Genome Institute (JGI-PGF)"/>
            <person name="Lucas S."/>
            <person name="Copeland A."/>
            <person name="Lapidus A."/>
            <person name="Glavina del Rio T."/>
            <person name="Dalin E."/>
            <person name="Tice H."/>
            <person name="Bruce D."/>
            <person name="Goodwin L."/>
            <person name="Pitluck S."/>
            <person name="Peters L."/>
            <person name="Ovchinnikova G."/>
            <person name="Teshima H."/>
            <person name="Kyrpides N."/>
            <person name="Mavromatis K."/>
            <person name="Ivanova N."/>
            <person name="Brettin T."/>
            <person name="Detter J.C."/>
            <person name="Han C."/>
            <person name="Larimer F."/>
            <person name="Land M."/>
            <person name="Hauser L."/>
            <person name="Markowitz V."/>
            <person name="Cheng J.-F."/>
            <person name="Hugenholtz P."/>
            <person name="Woyke T."/>
            <person name="Wu D."/>
            <person name="Brambilla E."/>
            <person name="Klenk H.-P."/>
            <person name="Eisen J.A."/>
        </authorList>
    </citation>
    <scope>NUCLEOTIDE SEQUENCE</scope>
    <source>
        <strain evidence="11">DSM 6220</strain>
    </source>
</reference>
<keyword evidence="6 9" id="KW-1133">Transmembrane helix</keyword>
<accession>H8L3Q9</accession>
<dbReference type="STRING" id="767434.Fraau_0375"/>
<evidence type="ECO:0000256" key="8">
    <source>
        <dbReference type="ARBA" id="ARBA00023306"/>
    </source>
</evidence>
<comment type="subcellular location">
    <subcellularLocation>
        <location evidence="9">Cell inner membrane</location>
        <topology evidence="9">Single-pass type II membrane protein</topology>
    </subcellularLocation>
    <subcellularLocation>
        <location evidence="1">Membrane</location>
    </subcellularLocation>
    <text evidence="9">Localizes to the division septum.</text>
</comment>
<dbReference type="OrthoDB" id="9790370at2"/>
<keyword evidence="2 9" id="KW-1003">Cell membrane</keyword>
<feature type="domain" description="POTRA" evidence="10">
    <location>
        <begin position="34"/>
        <end position="103"/>
    </location>
</feature>
<evidence type="ECO:0000256" key="5">
    <source>
        <dbReference type="ARBA" id="ARBA00022692"/>
    </source>
</evidence>
<dbReference type="EMBL" id="CP003350">
    <property type="protein sequence ID" value="AFC84864.1"/>
    <property type="molecule type" value="Genomic_DNA"/>
</dbReference>
<gene>
    <name evidence="9" type="primary">ftsQ</name>
    <name evidence="11" type="ordered locus">Fraau_0375</name>
</gene>
<dbReference type="Proteomes" id="UP000005234">
    <property type="component" value="Chromosome"/>
</dbReference>
<evidence type="ECO:0000313" key="12">
    <source>
        <dbReference type="Proteomes" id="UP000005234"/>
    </source>
</evidence>
<dbReference type="Gene3D" id="3.10.20.310">
    <property type="entry name" value="membrane protein fhac"/>
    <property type="match status" value="1"/>
</dbReference>
<dbReference type="Gene3D" id="3.40.50.11690">
    <property type="entry name" value="Cell division protein FtsQ/DivIB"/>
    <property type="match status" value="1"/>
</dbReference>
<dbReference type="InterPro" id="IPR034746">
    <property type="entry name" value="POTRA"/>
</dbReference>
<dbReference type="HAMAP" id="MF_00911">
    <property type="entry name" value="FtsQ_subfam"/>
    <property type="match status" value="1"/>
</dbReference>
<evidence type="ECO:0000256" key="6">
    <source>
        <dbReference type="ARBA" id="ARBA00022989"/>
    </source>
</evidence>
<evidence type="ECO:0000256" key="9">
    <source>
        <dbReference type="HAMAP-Rule" id="MF_00911"/>
    </source>
</evidence>
<dbReference type="GO" id="GO:0043093">
    <property type="term" value="P:FtsZ-dependent cytokinesis"/>
    <property type="evidence" value="ECO:0007669"/>
    <property type="project" value="UniProtKB-UniRule"/>
</dbReference>
<dbReference type="InterPro" id="IPR013685">
    <property type="entry name" value="POTRA_FtsQ_type"/>
</dbReference>
<evidence type="ECO:0000256" key="3">
    <source>
        <dbReference type="ARBA" id="ARBA00022519"/>
    </source>
</evidence>
<dbReference type="PANTHER" id="PTHR35851">
    <property type="entry name" value="CELL DIVISION PROTEIN FTSQ"/>
    <property type="match status" value="1"/>
</dbReference>
<comment type="function">
    <text evidence="9">Essential cell division protein. May link together the upstream cell division proteins, which are predominantly cytoplasmic, with the downstream cell division proteins, which are predominantly periplasmic. May control correct divisome assembly.</text>
</comment>
<keyword evidence="4 9" id="KW-0132">Cell division</keyword>
<name>H8L3Q9_FRAAD</name>
<evidence type="ECO:0000313" key="11">
    <source>
        <dbReference type="EMBL" id="AFC84864.1"/>
    </source>
</evidence>
<dbReference type="PROSITE" id="PS51779">
    <property type="entry name" value="POTRA"/>
    <property type="match status" value="1"/>
</dbReference>
<dbReference type="AlphaFoldDB" id="H8L3Q9"/>
<dbReference type="GO" id="GO:0005886">
    <property type="term" value="C:plasma membrane"/>
    <property type="evidence" value="ECO:0007669"/>
    <property type="project" value="UniProtKB-SubCell"/>
</dbReference>
<comment type="subunit">
    <text evidence="9">Part of a complex composed of FtsB, FtsL and FtsQ.</text>
</comment>
<comment type="similarity">
    <text evidence="9">Belongs to the FtsQ/DivIB family. FtsQ subfamily.</text>
</comment>
<organism evidence="11 12">
    <name type="scientific">Frateuria aurantia (strain ATCC 33424 / DSM 6220 / KCTC 2777 / LMG 1558 / NBRC 3245 / NCIMB 13370)</name>
    <name type="common">Acetobacter aurantius</name>
    <dbReference type="NCBI Taxonomy" id="767434"/>
    <lineage>
        <taxon>Bacteria</taxon>
        <taxon>Pseudomonadati</taxon>
        <taxon>Pseudomonadota</taxon>
        <taxon>Gammaproteobacteria</taxon>
        <taxon>Lysobacterales</taxon>
        <taxon>Rhodanobacteraceae</taxon>
        <taxon>Frateuria</taxon>
    </lineage>
</organism>
<dbReference type="InterPro" id="IPR045335">
    <property type="entry name" value="FtsQ_C_sf"/>
</dbReference>
<dbReference type="InterPro" id="IPR026579">
    <property type="entry name" value="FtsQ"/>
</dbReference>
<keyword evidence="8 9" id="KW-0131">Cell cycle</keyword>
<proteinExistence type="inferred from homology"/>
<evidence type="ECO:0000256" key="4">
    <source>
        <dbReference type="ARBA" id="ARBA00022618"/>
    </source>
</evidence>
<keyword evidence="12" id="KW-1185">Reference proteome</keyword>
<feature type="transmembrane region" description="Helical" evidence="9">
    <location>
        <begin position="7"/>
        <end position="29"/>
    </location>
</feature>
<protein>
    <recommendedName>
        <fullName evidence="9">Cell division protein FtsQ</fullName>
    </recommendedName>
</protein>
<dbReference type="GO" id="GO:0032153">
    <property type="term" value="C:cell division site"/>
    <property type="evidence" value="ECO:0007669"/>
    <property type="project" value="UniProtKB-UniRule"/>
</dbReference>
<keyword evidence="3 9" id="KW-0997">Cell inner membrane</keyword>
<dbReference type="KEGG" id="fau:Fraau_0375"/>
<dbReference type="GO" id="GO:0090529">
    <property type="term" value="P:cell septum assembly"/>
    <property type="evidence" value="ECO:0007669"/>
    <property type="project" value="InterPro"/>
</dbReference>
<evidence type="ECO:0000256" key="1">
    <source>
        <dbReference type="ARBA" id="ARBA00004370"/>
    </source>
</evidence>
<evidence type="ECO:0000259" key="10">
    <source>
        <dbReference type="PROSITE" id="PS51779"/>
    </source>
</evidence>
<dbReference type="Pfam" id="PF08478">
    <property type="entry name" value="POTRA_1"/>
    <property type="match status" value="1"/>
</dbReference>
<dbReference type="eggNOG" id="COG1589">
    <property type="taxonomic scope" value="Bacteria"/>
</dbReference>
<dbReference type="HOGENOM" id="CLU_064041_1_1_6"/>
<dbReference type="PANTHER" id="PTHR35851:SF1">
    <property type="entry name" value="CELL DIVISION PROTEIN FTSQ"/>
    <property type="match status" value="1"/>
</dbReference>
<keyword evidence="5 9" id="KW-0812">Transmembrane</keyword>
<keyword evidence="7 9" id="KW-0472">Membrane</keyword>